<accession>A0ABU6UJ16</accession>
<evidence type="ECO:0000256" key="1">
    <source>
        <dbReference type="SAM" id="MobiDB-lite"/>
    </source>
</evidence>
<sequence length="100" mass="10860">MIPLPCVIGPVRRRRLHSGQRERRRRNFLTELSCSSLIGVGGGDQWWSSLKGSGGRSVTEMGSLVPARTASDKPTPPPRDTPEKKGSPSKVEQHGDGRTA</sequence>
<keyword evidence="3" id="KW-1185">Reference proteome</keyword>
<feature type="region of interest" description="Disordered" evidence="1">
    <location>
        <begin position="52"/>
        <end position="100"/>
    </location>
</feature>
<evidence type="ECO:0000313" key="2">
    <source>
        <dbReference type="EMBL" id="MED6161046.1"/>
    </source>
</evidence>
<organism evidence="2 3">
    <name type="scientific">Stylosanthes scabra</name>
    <dbReference type="NCBI Taxonomy" id="79078"/>
    <lineage>
        <taxon>Eukaryota</taxon>
        <taxon>Viridiplantae</taxon>
        <taxon>Streptophyta</taxon>
        <taxon>Embryophyta</taxon>
        <taxon>Tracheophyta</taxon>
        <taxon>Spermatophyta</taxon>
        <taxon>Magnoliopsida</taxon>
        <taxon>eudicotyledons</taxon>
        <taxon>Gunneridae</taxon>
        <taxon>Pentapetalae</taxon>
        <taxon>rosids</taxon>
        <taxon>fabids</taxon>
        <taxon>Fabales</taxon>
        <taxon>Fabaceae</taxon>
        <taxon>Papilionoideae</taxon>
        <taxon>50 kb inversion clade</taxon>
        <taxon>dalbergioids sensu lato</taxon>
        <taxon>Dalbergieae</taxon>
        <taxon>Pterocarpus clade</taxon>
        <taxon>Stylosanthes</taxon>
    </lineage>
</organism>
<dbReference type="Proteomes" id="UP001341840">
    <property type="component" value="Unassembled WGS sequence"/>
</dbReference>
<evidence type="ECO:0000313" key="3">
    <source>
        <dbReference type="Proteomes" id="UP001341840"/>
    </source>
</evidence>
<name>A0ABU6UJ16_9FABA</name>
<comment type="caution">
    <text evidence="2">The sequence shown here is derived from an EMBL/GenBank/DDBJ whole genome shotgun (WGS) entry which is preliminary data.</text>
</comment>
<gene>
    <name evidence="2" type="ORF">PIB30_057040</name>
</gene>
<protein>
    <submittedName>
        <fullName evidence="2">Uncharacterized protein</fullName>
    </submittedName>
</protein>
<proteinExistence type="predicted"/>
<feature type="compositionally biased region" description="Basic and acidic residues" evidence="1">
    <location>
        <begin position="80"/>
        <end position="100"/>
    </location>
</feature>
<reference evidence="2 3" key="1">
    <citation type="journal article" date="2023" name="Plants (Basel)">
        <title>Bridging the Gap: Combining Genomics and Transcriptomics Approaches to Understand Stylosanthes scabra, an Orphan Legume from the Brazilian Caatinga.</title>
        <authorList>
            <person name="Ferreira-Neto J.R.C."/>
            <person name="da Silva M.D."/>
            <person name="Binneck E."/>
            <person name="de Melo N.F."/>
            <person name="da Silva R.H."/>
            <person name="de Melo A.L.T.M."/>
            <person name="Pandolfi V."/>
            <person name="Bustamante F.O."/>
            <person name="Brasileiro-Vidal A.C."/>
            <person name="Benko-Iseppon A.M."/>
        </authorList>
    </citation>
    <scope>NUCLEOTIDE SEQUENCE [LARGE SCALE GENOMIC DNA]</scope>
    <source>
        <tissue evidence="2">Leaves</tissue>
    </source>
</reference>
<dbReference type="EMBL" id="JASCZI010121291">
    <property type="protein sequence ID" value="MED6161046.1"/>
    <property type="molecule type" value="Genomic_DNA"/>
</dbReference>